<gene>
    <name evidence="2" type="ORF">PXEA_LOCUS891</name>
</gene>
<dbReference type="AlphaFoldDB" id="A0A3S5AXB8"/>
<keyword evidence="3" id="KW-1185">Reference proteome</keyword>
<comment type="caution">
    <text evidence="2">The sequence shown here is derived from an EMBL/GenBank/DDBJ whole genome shotgun (WGS) entry which is preliminary data.</text>
</comment>
<proteinExistence type="predicted"/>
<evidence type="ECO:0000313" key="3">
    <source>
        <dbReference type="Proteomes" id="UP000784294"/>
    </source>
</evidence>
<accession>A0A3S5AXB8</accession>
<reference evidence="2" key="1">
    <citation type="submission" date="2018-11" db="EMBL/GenBank/DDBJ databases">
        <authorList>
            <consortium name="Pathogen Informatics"/>
        </authorList>
    </citation>
    <scope>NUCLEOTIDE SEQUENCE</scope>
</reference>
<sequence>MKQANQIASQLRDAATVSPPVQLTLANPQTLTAELPLPPLHTHTPTHTHTCIALLGCSTTDYPLHYRVIVVHLHTLPLPPG</sequence>
<evidence type="ECO:0000256" key="1">
    <source>
        <dbReference type="SAM" id="MobiDB-lite"/>
    </source>
</evidence>
<protein>
    <submittedName>
        <fullName evidence="2">Uncharacterized protein</fullName>
    </submittedName>
</protein>
<feature type="region of interest" description="Disordered" evidence="1">
    <location>
        <begin position="1"/>
        <end position="20"/>
    </location>
</feature>
<evidence type="ECO:0000313" key="2">
    <source>
        <dbReference type="EMBL" id="VEL07451.1"/>
    </source>
</evidence>
<organism evidence="2 3">
    <name type="scientific">Protopolystoma xenopodis</name>
    <dbReference type="NCBI Taxonomy" id="117903"/>
    <lineage>
        <taxon>Eukaryota</taxon>
        <taxon>Metazoa</taxon>
        <taxon>Spiralia</taxon>
        <taxon>Lophotrochozoa</taxon>
        <taxon>Platyhelminthes</taxon>
        <taxon>Monogenea</taxon>
        <taxon>Polyopisthocotylea</taxon>
        <taxon>Polystomatidea</taxon>
        <taxon>Polystomatidae</taxon>
        <taxon>Protopolystoma</taxon>
    </lineage>
</organism>
<dbReference type="Proteomes" id="UP000784294">
    <property type="component" value="Unassembled WGS sequence"/>
</dbReference>
<name>A0A3S5AXB8_9PLAT</name>
<dbReference type="EMBL" id="CAAALY010001764">
    <property type="protein sequence ID" value="VEL07451.1"/>
    <property type="molecule type" value="Genomic_DNA"/>
</dbReference>